<dbReference type="Proteomes" id="UP001139494">
    <property type="component" value="Unassembled WGS sequence"/>
</dbReference>
<sequence>MVGARVLVVALLLSIAPIGGVVVADTSGEDTAVSQSHPLPQQTAESDRLMTVVTPENTSEYLAPPPGETDRNDGRRTGLDVAAAVETDARGLESAYRRSTLERRYRDADSDAERREIVENGIDRLAERVDELRQTERTAVRRYSDGEIDTRELLWTLSVVSQSASETDATLEWLETTADEIGAERVAERAAAERVRLVPTDGPVRTRLVTALAGGSPGRIHVETAADGIVIATVDPATDTYLREAYDPTAKTEGVDDQFGENPSPALERFGELYPWSIDSFSSISMLGPEQARLYRFGATHSHGNLETYLDGGSADVLYERQWINVREAPSSNVGRTDGDLRVIATTTRAGGPIGIAVRDTTTGRPVDGDVALNGDPIGSTGGDQLWTVAPHGQTTINATYEGETISLDVDLE</sequence>
<dbReference type="AlphaFoldDB" id="A0A9R1CU42"/>
<feature type="domain" description="Fibronectin-III type-like" evidence="2">
    <location>
        <begin position="337"/>
        <end position="407"/>
    </location>
</feature>
<evidence type="ECO:0000313" key="6">
    <source>
        <dbReference type="Proteomes" id="UP001139494"/>
    </source>
</evidence>
<protein>
    <submittedName>
        <fullName evidence="5">Uncharacterized protein</fullName>
    </submittedName>
</protein>
<feature type="domain" description="DUF7096" evidence="4">
    <location>
        <begin position="1"/>
        <end position="215"/>
    </location>
</feature>
<proteinExistence type="predicted"/>
<evidence type="ECO:0000259" key="2">
    <source>
        <dbReference type="Pfam" id="PF23374"/>
    </source>
</evidence>
<accession>A0A9R1CU42</accession>
<reference evidence="5" key="1">
    <citation type="journal article" date="2023" name="Front. Microbiol.">
        <title>Genomic-based phylogenetic and metabolic analyses of the genus Natronomonas, and description of Natronomonas aquatica sp. nov.</title>
        <authorList>
            <person name="Garcia-Roldan A."/>
            <person name="Duran-Viseras A."/>
            <person name="de la Haba R.R."/>
            <person name="Corral P."/>
            <person name="Sanchez-Porro C."/>
            <person name="Ventosa A."/>
        </authorList>
    </citation>
    <scope>NUCLEOTIDE SEQUENCE</scope>
    <source>
        <strain evidence="5">F2-12</strain>
    </source>
</reference>
<evidence type="ECO:0000313" key="5">
    <source>
        <dbReference type="EMBL" id="MCQ4334007.1"/>
    </source>
</evidence>
<dbReference type="InterPro" id="IPR056397">
    <property type="entry name" value="Fn3_arc"/>
</dbReference>
<feature type="domain" description="DUF7094" evidence="3">
    <location>
        <begin position="220"/>
        <end position="328"/>
    </location>
</feature>
<keyword evidence="6" id="KW-1185">Reference proteome</keyword>
<organism evidence="5 6">
    <name type="scientific">Natronomonas aquatica</name>
    <dbReference type="NCBI Taxonomy" id="2841590"/>
    <lineage>
        <taxon>Archaea</taxon>
        <taxon>Methanobacteriati</taxon>
        <taxon>Methanobacteriota</taxon>
        <taxon>Stenosarchaea group</taxon>
        <taxon>Halobacteria</taxon>
        <taxon>Halobacteriales</taxon>
        <taxon>Natronomonadaceae</taxon>
        <taxon>Natronomonas</taxon>
    </lineage>
</organism>
<comment type="caution">
    <text evidence="5">The sequence shown here is derived from an EMBL/GenBank/DDBJ whole genome shotgun (WGS) entry which is preliminary data.</text>
</comment>
<dbReference type="InterPro" id="IPR055520">
    <property type="entry name" value="DUF7094"/>
</dbReference>
<gene>
    <name evidence="5" type="ORF">KM295_11030</name>
</gene>
<feature type="coiled-coil region" evidence="1">
    <location>
        <begin position="115"/>
        <end position="142"/>
    </location>
</feature>
<dbReference type="Pfam" id="PF23374">
    <property type="entry name" value="Fn3_arc"/>
    <property type="match status" value="1"/>
</dbReference>
<dbReference type="Pfam" id="PF23375">
    <property type="entry name" value="DUF7094"/>
    <property type="match status" value="1"/>
</dbReference>
<dbReference type="RefSeq" id="WP_256030035.1">
    <property type="nucleotide sequence ID" value="NZ_JAHLKM010000015.1"/>
</dbReference>
<evidence type="ECO:0000259" key="4">
    <source>
        <dbReference type="Pfam" id="PF23379"/>
    </source>
</evidence>
<name>A0A9R1CU42_9EURY</name>
<dbReference type="EMBL" id="JAHLKM010000015">
    <property type="protein sequence ID" value="MCQ4334007.1"/>
    <property type="molecule type" value="Genomic_DNA"/>
</dbReference>
<evidence type="ECO:0000256" key="1">
    <source>
        <dbReference type="SAM" id="Coils"/>
    </source>
</evidence>
<keyword evidence="1" id="KW-0175">Coiled coil</keyword>
<dbReference type="InterPro" id="IPR055522">
    <property type="entry name" value="DUF7096"/>
</dbReference>
<evidence type="ECO:0000259" key="3">
    <source>
        <dbReference type="Pfam" id="PF23375"/>
    </source>
</evidence>
<dbReference type="Pfam" id="PF23379">
    <property type="entry name" value="DUF7096"/>
    <property type="match status" value="1"/>
</dbReference>